<evidence type="ECO:0000259" key="2">
    <source>
        <dbReference type="PROSITE" id="PS51752"/>
    </source>
</evidence>
<dbReference type="CDD" id="cd23456">
    <property type="entry name" value="beta-trefoil_Ricin_SCDase"/>
    <property type="match status" value="1"/>
</dbReference>
<evidence type="ECO:0000256" key="1">
    <source>
        <dbReference type="SAM" id="SignalP"/>
    </source>
</evidence>
<dbReference type="Gene3D" id="2.80.10.50">
    <property type="match status" value="2"/>
</dbReference>
<dbReference type="Proteomes" id="UP001147830">
    <property type="component" value="Unassembled WGS sequence"/>
</dbReference>
<dbReference type="AlphaFoldDB" id="A0A9X3ASJ7"/>
<dbReference type="InterPro" id="IPR001229">
    <property type="entry name" value="Jacalin-like_lectin_dom"/>
</dbReference>
<dbReference type="GO" id="GO:0005737">
    <property type="term" value="C:cytoplasm"/>
    <property type="evidence" value="ECO:0007669"/>
    <property type="project" value="TreeGrafter"/>
</dbReference>
<proteinExistence type="predicted"/>
<dbReference type="SUPFAM" id="SSF51101">
    <property type="entry name" value="Mannose-binding lectins"/>
    <property type="match status" value="1"/>
</dbReference>
<organism evidence="3 4">
    <name type="scientific">Thalassolituus pacificus</name>
    <dbReference type="NCBI Taxonomy" id="2975440"/>
    <lineage>
        <taxon>Bacteria</taxon>
        <taxon>Pseudomonadati</taxon>
        <taxon>Pseudomonadota</taxon>
        <taxon>Gammaproteobacteria</taxon>
        <taxon>Oceanospirillales</taxon>
        <taxon>Oceanospirillaceae</taxon>
        <taxon>Thalassolituus</taxon>
    </lineage>
</organism>
<dbReference type="Pfam" id="PF01419">
    <property type="entry name" value="Jacalin"/>
    <property type="match status" value="1"/>
</dbReference>
<sequence>MNRSMLTAGMMLAALCAAPAQVSASQEGSFSTLTYNVAGLLELFSSAVSPRQSATEEISCYINEFDVVNVQEDFNYHAALYDTCNTHPYRSATTGGMGIGSGLNTLSRFPYSDWERVHWADCNGVDCLTPKGFTLARTRLAEGVYVDIYNLHTQAQVGDADLTARRGNIRQLISYIDANSAGNAVIVMGDTNTRYTRGGDNIWELLNRGFSDAWLKLSRNGDVPVSGADALTCDPQTSAPDCEIVDKVLFRDNGFVGLDAVYHLLRQDDNTSDGLRLSDHPPLQTDFVYSTPADRRLSDPFGGPHGTHFNDVAVLPQNPAVSGVNIRAGSRVDRIDLTLSNGFVLSHGGNGGTDHVLNLNSGEYLTSLQLCSGQKDGRTRIFYSRFTTSQNRSVAAGSTSGSCQTFNAPAGWQIVGLHGRAGEELDKAGVVYAPFRAGNIPPAVDYVQFINNASGLCLDISNANMSNGTNVGQWTCNNGNWQKWHYDASSGLIRSQQDNRFCLDNGGNFANGANLMIWQCNGNANQRFSLNADGSVAMRTFPEQVVDGYGSNAGDNAGTWYSWGGNNQRWTLVP</sequence>
<keyword evidence="1" id="KW-0732">Signal</keyword>
<dbReference type="Gene3D" id="2.100.10.30">
    <property type="entry name" value="Jacalin-like lectin domain"/>
    <property type="match status" value="1"/>
</dbReference>
<evidence type="ECO:0000313" key="3">
    <source>
        <dbReference type="EMBL" id="MCT7360064.1"/>
    </source>
</evidence>
<dbReference type="SUPFAM" id="SSF50370">
    <property type="entry name" value="Ricin B-like lectins"/>
    <property type="match status" value="1"/>
</dbReference>
<keyword evidence="4" id="KW-1185">Reference proteome</keyword>
<feature type="signal peptide" evidence="1">
    <location>
        <begin position="1"/>
        <end position="24"/>
    </location>
</feature>
<evidence type="ECO:0000313" key="4">
    <source>
        <dbReference type="Proteomes" id="UP001147830"/>
    </source>
</evidence>
<feature type="chain" id="PRO_5040931103" evidence="1">
    <location>
        <begin position="25"/>
        <end position="574"/>
    </location>
</feature>
<protein>
    <submittedName>
        <fullName evidence="3">Ricin-type beta-trefoil lectin domain protein</fullName>
    </submittedName>
</protein>
<dbReference type="InterPro" id="IPR000772">
    <property type="entry name" value="Ricin_B_lectin"/>
</dbReference>
<dbReference type="InterPro" id="IPR035992">
    <property type="entry name" value="Ricin_B-like_lectins"/>
</dbReference>
<dbReference type="Gene3D" id="3.60.10.10">
    <property type="entry name" value="Endonuclease/exonuclease/phosphatase"/>
    <property type="match status" value="1"/>
</dbReference>
<dbReference type="Pfam" id="PF22669">
    <property type="entry name" value="Exo_endo_phos2"/>
    <property type="match status" value="1"/>
</dbReference>
<reference evidence="3" key="1">
    <citation type="journal article" date="2022" name="Front. Microbiol.">
        <title>Genome-based taxonomic rearrangement of Oceanobacter-related bacteria including the description of Thalassolituus hydrocarbonoclasticus sp. nov. and Thalassolituus pacificus sp. nov. and emended description of the genus Thalassolituus.</title>
        <authorList>
            <person name="Dong C."/>
            <person name="Wei L."/>
            <person name="Wang J."/>
            <person name="Lai Q."/>
            <person name="Huang Z."/>
            <person name="Shao Z."/>
        </authorList>
    </citation>
    <scope>NUCLEOTIDE SEQUENCE</scope>
    <source>
        <strain evidence="3">59MF3M-4</strain>
    </source>
</reference>
<dbReference type="InterPro" id="IPR000300">
    <property type="entry name" value="IPPc"/>
</dbReference>
<dbReference type="PANTHER" id="PTHR16320:SF1">
    <property type="entry name" value="SPHINGOMYELINASE DDB_G0288017"/>
    <property type="match status" value="1"/>
</dbReference>
<reference evidence="3" key="2">
    <citation type="submission" date="2022-08" db="EMBL/GenBank/DDBJ databases">
        <authorList>
            <person name="Dong C."/>
        </authorList>
    </citation>
    <scope>NUCLEOTIDE SEQUENCE</scope>
    <source>
        <strain evidence="3">59MF3M-4</strain>
    </source>
</reference>
<dbReference type="SMART" id="SM00458">
    <property type="entry name" value="RICIN"/>
    <property type="match status" value="1"/>
</dbReference>
<dbReference type="RefSeq" id="WP_260976911.1">
    <property type="nucleotide sequence ID" value="NZ_JAOANI010000022.1"/>
</dbReference>
<name>A0A9X3ASJ7_9GAMM</name>
<accession>A0A9X3ASJ7</accession>
<feature type="domain" description="Jacalin-type lectin" evidence="2">
    <location>
        <begin position="295"/>
        <end position="434"/>
    </location>
</feature>
<dbReference type="CDD" id="cd09615">
    <property type="entry name" value="Jacalin_EEP"/>
    <property type="match status" value="1"/>
</dbReference>
<dbReference type="GO" id="GO:0016791">
    <property type="term" value="F:phosphatase activity"/>
    <property type="evidence" value="ECO:0007669"/>
    <property type="project" value="InterPro"/>
</dbReference>
<comment type="caution">
    <text evidence="3">The sequence shown here is derived from an EMBL/GenBank/DDBJ whole genome shotgun (WGS) entry which is preliminary data.</text>
</comment>
<dbReference type="InterPro" id="IPR038772">
    <property type="entry name" value="Sph/SMPD2-like"/>
</dbReference>
<dbReference type="SUPFAM" id="SSF56219">
    <property type="entry name" value="DNase I-like"/>
    <property type="match status" value="1"/>
</dbReference>
<dbReference type="EMBL" id="JAOANI010000022">
    <property type="protein sequence ID" value="MCT7360064.1"/>
    <property type="molecule type" value="Genomic_DNA"/>
</dbReference>
<dbReference type="SMART" id="SM00915">
    <property type="entry name" value="Jacalin"/>
    <property type="match status" value="1"/>
</dbReference>
<dbReference type="Pfam" id="PF00652">
    <property type="entry name" value="Ricin_B_lectin"/>
    <property type="match status" value="1"/>
</dbReference>
<dbReference type="PANTHER" id="PTHR16320">
    <property type="entry name" value="SPHINGOMYELINASE FAMILY MEMBER"/>
    <property type="match status" value="1"/>
</dbReference>
<dbReference type="GO" id="GO:0004767">
    <property type="term" value="F:sphingomyelin phosphodiesterase activity"/>
    <property type="evidence" value="ECO:0007669"/>
    <property type="project" value="InterPro"/>
</dbReference>
<dbReference type="InterPro" id="IPR036691">
    <property type="entry name" value="Endo/exonu/phosph_ase_sf"/>
</dbReference>
<dbReference type="PROSITE" id="PS50231">
    <property type="entry name" value="RICIN_B_LECTIN"/>
    <property type="match status" value="1"/>
</dbReference>
<dbReference type="GO" id="GO:0046856">
    <property type="term" value="P:phosphatidylinositol dephosphorylation"/>
    <property type="evidence" value="ECO:0007669"/>
    <property type="project" value="InterPro"/>
</dbReference>
<gene>
    <name evidence="3" type="ORF">NYR02_13670</name>
</gene>
<dbReference type="InterPro" id="IPR036404">
    <property type="entry name" value="Jacalin-like_lectin_dom_sf"/>
</dbReference>
<dbReference type="PROSITE" id="PS51752">
    <property type="entry name" value="JACALIN_LECTIN"/>
    <property type="match status" value="1"/>
</dbReference>